<protein>
    <submittedName>
        <fullName evidence="2">Plasminogen receptor (KT)</fullName>
    </submittedName>
</protein>
<gene>
    <name evidence="2" type="primary">Plgrkt</name>
    <name evidence="2" type="ORF">Anas_03898</name>
</gene>
<sequence length="258" mass="29427">MGNVNKAMNENLKKNQEFMIESQRIQLERQIHMQNEMRKKMMAMQVARTREFLYWFGTFYVLAGIGMIAGYRRTKKPGTLVPLLPLSFVLGYQADMAYGSKLNRIKMEAENILNFESDVLNLPFGAPTPSSIDEARQRQEETKRLNKRFEYARSNSLISGKIFASFYCRFAKMSLQGCEMKGVLVCFKRFGSSDADASKSLVKLYLLIRFNFCCPIFNVVIVIVVAAVPLNVLGKCVCVCVFVYFVSVCVYSLYTSVS</sequence>
<keyword evidence="2" id="KW-0675">Receptor</keyword>
<dbReference type="PANTHER" id="PTHR13411">
    <property type="entry name" value="PLASMINOGEN RECEPTOR (KT)"/>
    <property type="match status" value="1"/>
</dbReference>
<feature type="transmembrane region" description="Helical" evidence="1">
    <location>
        <begin position="77"/>
        <end position="98"/>
    </location>
</feature>
<keyword evidence="1" id="KW-1133">Transmembrane helix</keyword>
<keyword evidence="1" id="KW-0812">Transmembrane</keyword>
<feature type="transmembrane region" description="Helical" evidence="1">
    <location>
        <begin position="52"/>
        <end position="71"/>
    </location>
</feature>
<name>A0A5N5ST58_9CRUS</name>
<dbReference type="OrthoDB" id="10256697at2759"/>
<dbReference type="EMBL" id="SEYY01020706">
    <property type="protein sequence ID" value="KAB7497095.1"/>
    <property type="molecule type" value="Genomic_DNA"/>
</dbReference>
<organism evidence="2 3">
    <name type="scientific">Armadillidium nasatum</name>
    <dbReference type="NCBI Taxonomy" id="96803"/>
    <lineage>
        <taxon>Eukaryota</taxon>
        <taxon>Metazoa</taxon>
        <taxon>Ecdysozoa</taxon>
        <taxon>Arthropoda</taxon>
        <taxon>Crustacea</taxon>
        <taxon>Multicrustacea</taxon>
        <taxon>Malacostraca</taxon>
        <taxon>Eumalacostraca</taxon>
        <taxon>Peracarida</taxon>
        <taxon>Isopoda</taxon>
        <taxon>Oniscidea</taxon>
        <taxon>Crinocheta</taxon>
        <taxon>Armadillidiidae</taxon>
        <taxon>Armadillidium</taxon>
    </lineage>
</organism>
<proteinExistence type="predicted"/>
<comment type="caution">
    <text evidence="2">The sequence shown here is derived from an EMBL/GenBank/DDBJ whole genome shotgun (WGS) entry which is preliminary data.</text>
</comment>
<feature type="transmembrane region" description="Helical" evidence="1">
    <location>
        <begin position="232"/>
        <end position="254"/>
    </location>
</feature>
<dbReference type="Proteomes" id="UP000326759">
    <property type="component" value="Unassembled WGS sequence"/>
</dbReference>
<keyword evidence="1" id="KW-0472">Membrane</keyword>
<evidence type="ECO:0000256" key="1">
    <source>
        <dbReference type="SAM" id="Phobius"/>
    </source>
</evidence>
<evidence type="ECO:0000313" key="2">
    <source>
        <dbReference type="EMBL" id="KAB7497095.1"/>
    </source>
</evidence>
<dbReference type="Pfam" id="PF10166">
    <property type="entry name" value="DUF2368"/>
    <property type="match status" value="1"/>
</dbReference>
<evidence type="ECO:0000313" key="3">
    <source>
        <dbReference type="Proteomes" id="UP000326759"/>
    </source>
</evidence>
<dbReference type="InterPro" id="IPR019319">
    <property type="entry name" value="Plg-R(KT)"/>
</dbReference>
<accession>A0A5N5ST58</accession>
<feature type="transmembrane region" description="Helical" evidence="1">
    <location>
        <begin position="206"/>
        <end position="226"/>
    </location>
</feature>
<reference evidence="2 3" key="1">
    <citation type="journal article" date="2019" name="PLoS Biol.">
        <title>Sex chromosomes control vertical transmission of feminizing Wolbachia symbionts in an isopod.</title>
        <authorList>
            <person name="Becking T."/>
            <person name="Chebbi M.A."/>
            <person name="Giraud I."/>
            <person name="Moumen B."/>
            <person name="Laverre T."/>
            <person name="Caubet Y."/>
            <person name="Peccoud J."/>
            <person name="Gilbert C."/>
            <person name="Cordaux R."/>
        </authorList>
    </citation>
    <scope>NUCLEOTIDE SEQUENCE [LARGE SCALE GENOMIC DNA]</scope>
    <source>
        <strain evidence="2">ANa2</strain>
        <tissue evidence="2">Whole body excluding digestive tract and cuticle</tissue>
    </source>
</reference>
<keyword evidence="3" id="KW-1185">Reference proteome</keyword>
<dbReference type="PANTHER" id="PTHR13411:SF6">
    <property type="entry name" value="PLASMINOGEN RECEPTOR (KT)"/>
    <property type="match status" value="1"/>
</dbReference>
<dbReference type="GO" id="GO:0005886">
    <property type="term" value="C:plasma membrane"/>
    <property type="evidence" value="ECO:0007669"/>
    <property type="project" value="InterPro"/>
</dbReference>
<dbReference type="AlphaFoldDB" id="A0A5N5ST58"/>